<dbReference type="InterPro" id="IPR020449">
    <property type="entry name" value="Tscrpt_reg_AraC-type_HTH"/>
</dbReference>
<dbReference type="Pfam" id="PF12833">
    <property type="entry name" value="HTH_18"/>
    <property type="match status" value="1"/>
</dbReference>
<feature type="compositionally biased region" description="Basic residues" evidence="4">
    <location>
        <begin position="240"/>
        <end position="249"/>
    </location>
</feature>
<dbReference type="EMBL" id="VDCQ01000014">
    <property type="protein sequence ID" value="TNJ66006.1"/>
    <property type="molecule type" value="Genomic_DNA"/>
</dbReference>
<accession>A0A5C4TBI2</accession>
<dbReference type="InterPro" id="IPR009057">
    <property type="entry name" value="Homeodomain-like_sf"/>
</dbReference>
<protein>
    <submittedName>
        <fullName evidence="6">Helix-turn-helix domain-containing protein</fullName>
    </submittedName>
</protein>
<dbReference type="OrthoDB" id="2585681at2"/>
<dbReference type="SUPFAM" id="SSF46689">
    <property type="entry name" value="Homeodomain-like"/>
    <property type="match status" value="1"/>
</dbReference>
<evidence type="ECO:0000256" key="3">
    <source>
        <dbReference type="ARBA" id="ARBA00023163"/>
    </source>
</evidence>
<dbReference type="PRINTS" id="PR00032">
    <property type="entry name" value="HTHARAC"/>
</dbReference>
<evidence type="ECO:0000313" key="6">
    <source>
        <dbReference type="EMBL" id="TNJ66006.1"/>
    </source>
</evidence>
<dbReference type="Proteomes" id="UP000307943">
    <property type="component" value="Unassembled WGS sequence"/>
</dbReference>
<sequence length="264" mass="30453">MKSNILSVYCSSGKKQFAVESHTHEYWQLEIITQGVVHSGLLSQPLALQTGDMLLVPPGWTHEFTYDRPDLTWITLKFERQVDDAPVWGGHIHGNMFTSRLISSFRMAIPGTAYKDYEKAFVNGFLETMFRYVQSDDFHKADDLSYQLVKLITEKVLIRNGRAITINELADELSYTRSHISKRFKEITGGNLKAYIDQVRVQKVEEMLRYREHSISEIAIDLGFNDLFSFSKFYKKHTGASPRQFRKKAASQEAYSADYDEPDD</sequence>
<dbReference type="RefSeq" id="WP_139602547.1">
    <property type="nucleotide sequence ID" value="NZ_VDCQ01000014.1"/>
</dbReference>
<keyword evidence="3" id="KW-0804">Transcription</keyword>
<evidence type="ECO:0000256" key="4">
    <source>
        <dbReference type="SAM" id="MobiDB-lite"/>
    </source>
</evidence>
<feature type="domain" description="HTH araC/xylS-type" evidence="5">
    <location>
        <begin position="146"/>
        <end position="248"/>
    </location>
</feature>
<gene>
    <name evidence="6" type="ORF">FE784_12590</name>
</gene>
<evidence type="ECO:0000313" key="7">
    <source>
        <dbReference type="Proteomes" id="UP000307943"/>
    </source>
</evidence>
<evidence type="ECO:0000256" key="1">
    <source>
        <dbReference type="ARBA" id="ARBA00023015"/>
    </source>
</evidence>
<proteinExistence type="predicted"/>
<dbReference type="InterPro" id="IPR018062">
    <property type="entry name" value="HTH_AraC-typ_CS"/>
</dbReference>
<reference evidence="6 7" key="1">
    <citation type="submission" date="2019-05" db="EMBL/GenBank/DDBJ databases">
        <title>We sequenced the genome of Paenibacillus hemerocallicola KCTC 33185 for further insight into its adaptation and study the phylogeny of Paenibacillus.</title>
        <authorList>
            <person name="Narsing Rao M.P."/>
        </authorList>
    </citation>
    <scope>NUCLEOTIDE SEQUENCE [LARGE SCALE GENOMIC DNA]</scope>
    <source>
        <strain evidence="6 7">KCTC 33185</strain>
    </source>
</reference>
<organism evidence="6 7">
    <name type="scientific">Paenibacillus hemerocallicola</name>
    <dbReference type="NCBI Taxonomy" id="1172614"/>
    <lineage>
        <taxon>Bacteria</taxon>
        <taxon>Bacillati</taxon>
        <taxon>Bacillota</taxon>
        <taxon>Bacilli</taxon>
        <taxon>Bacillales</taxon>
        <taxon>Paenibacillaceae</taxon>
        <taxon>Paenibacillus</taxon>
    </lineage>
</organism>
<dbReference type="InterPro" id="IPR037923">
    <property type="entry name" value="HTH-like"/>
</dbReference>
<dbReference type="AlphaFoldDB" id="A0A5C4TBI2"/>
<keyword evidence="1" id="KW-0805">Transcription regulation</keyword>
<dbReference type="Gene3D" id="1.10.10.60">
    <property type="entry name" value="Homeodomain-like"/>
    <property type="match status" value="2"/>
</dbReference>
<keyword evidence="7" id="KW-1185">Reference proteome</keyword>
<dbReference type="SMART" id="SM00342">
    <property type="entry name" value="HTH_ARAC"/>
    <property type="match status" value="1"/>
</dbReference>
<dbReference type="PROSITE" id="PS01124">
    <property type="entry name" value="HTH_ARAC_FAMILY_2"/>
    <property type="match status" value="1"/>
</dbReference>
<name>A0A5C4TBI2_9BACL</name>
<dbReference type="GO" id="GO:0043565">
    <property type="term" value="F:sequence-specific DNA binding"/>
    <property type="evidence" value="ECO:0007669"/>
    <property type="project" value="InterPro"/>
</dbReference>
<dbReference type="SUPFAM" id="SSF51215">
    <property type="entry name" value="Regulatory protein AraC"/>
    <property type="match status" value="1"/>
</dbReference>
<dbReference type="PANTHER" id="PTHR43280:SF2">
    <property type="entry name" value="HTH-TYPE TRANSCRIPTIONAL REGULATOR EXSA"/>
    <property type="match status" value="1"/>
</dbReference>
<comment type="caution">
    <text evidence="6">The sequence shown here is derived from an EMBL/GenBank/DDBJ whole genome shotgun (WGS) entry which is preliminary data.</text>
</comment>
<evidence type="ECO:0000256" key="2">
    <source>
        <dbReference type="ARBA" id="ARBA00023125"/>
    </source>
</evidence>
<dbReference type="Pfam" id="PF02311">
    <property type="entry name" value="AraC_binding"/>
    <property type="match status" value="1"/>
</dbReference>
<dbReference type="PROSITE" id="PS00041">
    <property type="entry name" value="HTH_ARAC_FAMILY_1"/>
    <property type="match status" value="1"/>
</dbReference>
<feature type="region of interest" description="Disordered" evidence="4">
    <location>
        <begin position="240"/>
        <end position="264"/>
    </location>
</feature>
<keyword evidence="2" id="KW-0238">DNA-binding</keyword>
<dbReference type="PANTHER" id="PTHR43280">
    <property type="entry name" value="ARAC-FAMILY TRANSCRIPTIONAL REGULATOR"/>
    <property type="match status" value="1"/>
</dbReference>
<dbReference type="InterPro" id="IPR003313">
    <property type="entry name" value="AraC-bd"/>
</dbReference>
<dbReference type="GO" id="GO:0003700">
    <property type="term" value="F:DNA-binding transcription factor activity"/>
    <property type="evidence" value="ECO:0007669"/>
    <property type="project" value="InterPro"/>
</dbReference>
<dbReference type="InterPro" id="IPR018060">
    <property type="entry name" value="HTH_AraC"/>
</dbReference>
<evidence type="ECO:0000259" key="5">
    <source>
        <dbReference type="PROSITE" id="PS01124"/>
    </source>
</evidence>